<protein>
    <submittedName>
        <fullName evidence="2">Membrane protein</fullName>
    </submittedName>
</protein>
<feature type="transmembrane region" description="Helical" evidence="1">
    <location>
        <begin position="97"/>
        <end position="121"/>
    </location>
</feature>
<evidence type="ECO:0000313" key="2">
    <source>
        <dbReference type="EMBL" id="GAE33547.1"/>
    </source>
</evidence>
<comment type="caution">
    <text evidence="2">The sequence shown here is derived from an EMBL/GenBank/DDBJ whole genome shotgun (WGS) entry which is preliminary data.</text>
</comment>
<keyword evidence="1" id="KW-0812">Transmembrane</keyword>
<proteinExistence type="predicted"/>
<accession>W4QNS4</accession>
<feature type="transmembrane region" description="Helical" evidence="1">
    <location>
        <begin position="212"/>
        <end position="228"/>
    </location>
</feature>
<keyword evidence="3" id="KW-1185">Reference proteome</keyword>
<evidence type="ECO:0000256" key="1">
    <source>
        <dbReference type="SAM" id="Phobius"/>
    </source>
</evidence>
<feature type="transmembrane region" description="Helical" evidence="1">
    <location>
        <begin position="65"/>
        <end position="91"/>
    </location>
</feature>
<feature type="transmembrane region" description="Helical" evidence="1">
    <location>
        <begin position="178"/>
        <end position="200"/>
    </location>
</feature>
<evidence type="ECO:0000313" key="3">
    <source>
        <dbReference type="Proteomes" id="UP000018896"/>
    </source>
</evidence>
<reference evidence="2 3" key="1">
    <citation type="journal article" date="2014" name="Genome Announc.">
        <title>Draft Genome Sequences of Three Alkaliphilic Bacillus Strains, Bacillus wakoensis JCM 9140T, Bacillus akibai JCM 9157T, and Bacillus hemicellulosilyticus JCM 9152T.</title>
        <authorList>
            <person name="Yuki M."/>
            <person name="Oshima K."/>
            <person name="Suda W."/>
            <person name="Oshida Y."/>
            <person name="Kitamura K."/>
            <person name="Iida T."/>
            <person name="Hattori M."/>
            <person name="Ohkuma M."/>
        </authorList>
    </citation>
    <scope>NUCLEOTIDE SEQUENCE [LARGE SCALE GENOMIC DNA]</scope>
    <source>
        <strain evidence="2 3">JCM 9157</strain>
    </source>
</reference>
<keyword evidence="1" id="KW-1133">Transmembrane helix</keyword>
<name>W4QNS4_HALA3</name>
<feature type="transmembrane region" description="Helical" evidence="1">
    <location>
        <begin position="7"/>
        <end position="29"/>
    </location>
</feature>
<keyword evidence="1" id="KW-0472">Membrane</keyword>
<feature type="transmembrane region" description="Helical" evidence="1">
    <location>
        <begin position="234"/>
        <end position="252"/>
    </location>
</feature>
<dbReference type="STRING" id="1236973.JCM9157_552"/>
<dbReference type="OrthoDB" id="9811293at2"/>
<gene>
    <name evidence="2" type="ORF">JCM9157_552</name>
</gene>
<dbReference type="eggNOG" id="COG2324">
    <property type="taxonomic scope" value="Bacteria"/>
</dbReference>
<sequence length="259" mass="29954">MPNTFDLILFRLFVFWYVSGVILLTFSILPPALEWANAIFLILAGTLGGTYFIRNYGFVSGVCISLFIIIFTILVEWVGVTYGLFFGHYYYNPDFGLFIFDLPLTIGFAWLMVIATTHVIAKQLTIHLVKLRFLAFAFVGALAAVIMDLILDPVAYLVKQYWIWNTDGIYYGIPFSNFAGWFCLAFVIHLIIYLLLLTKWEFNQNPYWKKRMVILYVLMIMMFTILALNNGLFFAPIITVTLVVPMLILYNTKKESHYD</sequence>
<dbReference type="PANTHER" id="PTHR39419:SF1">
    <property type="entry name" value="SLL0814 PROTEIN"/>
    <property type="match status" value="1"/>
</dbReference>
<dbReference type="Pfam" id="PF04240">
    <property type="entry name" value="Caroten_synth"/>
    <property type="match status" value="1"/>
</dbReference>
<dbReference type="AlphaFoldDB" id="W4QNS4"/>
<dbReference type="Proteomes" id="UP000018896">
    <property type="component" value="Unassembled WGS sequence"/>
</dbReference>
<organism evidence="2 3">
    <name type="scientific">Halalkalibacter akibai (strain ATCC 43226 / DSM 21942 / CIP 109018 / JCM 9157 / 1139)</name>
    <name type="common">Bacillus akibai</name>
    <dbReference type="NCBI Taxonomy" id="1236973"/>
    <lineage>
        <taxon>Bacteria</taxon>
        <taxon>Bacillati</taxon>
        <taxon>Bacillota</taxon>
        <taxon>Bacilli</taxon>
        <taxon>Bacillales</taxon>
        <taxon>Bacillaceae</taxon>
        <taxon>Halalkalibacter</taxon>
    </lineage>
</organism>
<dbReference type="PANTHER" id="PTHR39419">
    <property type="entry name" value="SLL0814 PROTEIN"/>
    <property type="match status" value="1"/>
</dbReference>
<dbReference type="InterPro" id="IPR007354">
    <property type="entry name" value="CruF-like"/>
</dbReference>
<dbReference type="EMBL" id="BAUV01000002">
    <property type="protein sequence ID" value="GAE33547.1"/>
    <property type="molecule type" value="Genomic_DNA"/>
</dbReference>
<dbReference type="RefSeq" id="WP_035661748.1">
    <property type="nucleotide sequence ID" value="NZ_BAUV01000002.1"/>
</dbReference>
<feature type="transmembrane region" description="Helical" evidence="1">
    <location>
        <begin position="35"/>
        <end position="53"/>
    </location>
</feature>
<feature type="transmembrane region" description="Helical" evidence="1">
    <location>
        <begin position="133"/>
        <end position="158"/>
    </location>
</feature>